<feature type="domain" description="Ubiquitin-like" evidence="1">
    <location>
        <begin position="3"/>
        <end position="80"/>
    </location>
</feature>
<evidence type="ECO:0000259" key="1">
    <source>
        <dbReference type="PROSITE" id="PS50053"/>
    </source>
</evidence>
<accession>A0A8S1F565</accession>
<dbReference type="EMBL" id="CADEPM010000005">
    <property type="protein sequence ID" value="CAB3406829.1"/>
    <property type="molecule type" value="Genomic_DNA"/>
</dbReference>
<dbReference type="Proteomes" id="UP000494206">
    <property type="component" value="Unassembled WGS sequence"/>
</dbReference>
<organism evidence="2 3">
    <name type="scientific">Caenorhabditis bovis</name>
    <dbReference type="NCBI Taxonomy" id="2654633"/>
    <lineage>
        <taxon>Eukaryota</taxon>
        <taxon>Metazoa</taxon>
        <taxon>Ecdysozoa</taxon>
        <taxon>Nematoda</taxon>
        <taxon>Chromadorea</taxon>
        <taxon>Rhabditida</taxon>
        <taxon>Rhabditina</taxon>
        <taxon>Rhabditomorpha</taxon>
        <taxon>Rhabditoidea</taxon>
        <taxon>Rhabditidae</taxon>
        <taxon>Peloderinae</taxon>
        <taxon>Caenorhabditis</taxon>
    </lineage>
</organism>
<dbReference type="InterPro" id="IPR029071">
    <property type="entry name" value="Ubiquitin-like_domsf"/>
</dbReference>
<evidence type="ECO:0000313" key="2">
    <source>
        <dbReference type="EMBL" id="CAB3406829.1"/>
    </source>
</evidence>
<dbReference type="AlphaFoldDB" id="A0A8S1F565"/>
<dbReference type="InterPro" id="IPR000626">
    <property type="entry name" value="Ubiquitin-like_dom"/>
</dbReference>
<evidence type="ECO:0000313" key="3">
    <source>
        <dbReference type="Proteomes" id="UP000494206"/>
    </source>
</evidence>
<gene>
    <name evidence="2" type="ORF">CBOVIS_LOCUS8843</name>
</gene>
<comment type="caution">
    <text evidence="2">The sequence shown here is derived from an EMBL/GenBank/DDBJ whole genome shotgun (WGS) entry which is preliminary data.</text>
</comment>
<dbReference type="SUPFAM" id="SSF54236">
    <property type="entry name" value="Ubiquitin-like"/>
    <property type="match status" value="1"/>
</dbReference>
<sequence length="162" mass="18095">MSFSVFAKIVGEKGDQEIKIPIACSVQRMLNLTSEAFDIPLESFKILHNGRPIKSDGVALADEGVKPDAKLQILVSEKVSYDSLNAFEQFVWNSTTGDTKKKQFAVLRLRKIMDKFVNRCSLDDLQRILTDGRETSSSSSSSKKLTEVRIAEILDQRVLAVN</sequence>
<dbReference type="OrthoDB" id="417450at2759"/>
<name>A0A8S1F565_9PELO</name>
<proteinExistence type="predicted"/>
<reference evidence="2 3" key="1">
    <citation type="submission" date="2020-04" db="EMBL/GenBank/DDBJ databases">
        <authorList>
            <person name="Laetsch R D."/>
            <person name="Stevens L."/>
            <person name="Kumar S."/>
            <person name="Blaxter L. M."/>
        </authorList>
    </citation>
    <scope>NUCLEOTIDE SEQUENCE [LARGE SCALE GENOMIC DNA]</scope>
</reference>
<dbReference type="PROSITE" id="PS50053">
    <property type="entry name" value="UBIQUITIN_2"/>
    <property type="match status" value="1"/>
</dbReference>
<protein>
    <recommendedName>
        <fullName evidence="1">Ubiquitin-like domain-containing protein</fullName>
    </recommendedName>
</protein>
<keyword evidence="3" id="KW-1185">Reference proteome</keyword>